<dbReference type="InterPro" id="IPR052196">
    <property type="entry name" value="Bact_Kbp"/>
</dbReference>
<dbReference type="CDD" id="cd00118">
    <property type="entry name" value="LysM"/>
    <property type="match status" value="1"/>
</dbReference>
<proteinExistence type="predicted"/>
<dbReference type="Gene3D" id="3.10.350.10">
    <property type="entry name" value="LysM domain"/>
    <property type="match status" value="1"/>
</dbReference>
<protein>
    <submittedName>
        <fullName evidence="2">Peptidoglycan-binding protein</fullName>
    </submittedName>
</protein>
<dbReference type="PANTHER" id="PTHR34700:SF4">
    <property type="entry name" value="PHAGE-LIKE ELEMENT PBSX PROTEIN XKDP"/>
    <property type="match status" value="1"/>
</dbReference>
<accession>A0A2A4HS21</accession>
<comment type="caution">
    <text evidence="2">The sequence shown here is derived from an EMBL/GenBank/DDBJ whole genome shotgun (WGS) entry which is preliminary data.</text>
</comment>
<name>A0A2A4HS21_9GAMM</name>
<sequence>MAAKRPLHYSLFGPLLTCIALLFSHSAVGWERLRSDAPERYEVVRGDTLWDISARYLRSPWQWPELWQANLHIRNPHLIYPGDILVLGSCQGMPCLLLERGQGVVKLTPQMRTVPEREAIAPLPMEVVRVFLREHRVLEEGERLQELAYVVGGDNRRLISGAGDTLYVRGELPARTRLGIYRQSDPYLATDGAPLGTELIKIGEARYLSSEGDIARVEVLNAYQEVRNNDILLPFESREQEEAFQPRAPLNHVSGNIIAVPGGMRFIGRLQVVAIDLGTQNGIQPGHVLRVDQQGELITDPRTKERIQLPETEAGVMMVFKPYNHVSYALVMQASNVLAVGDTVRAPIK</sequence>
<dbReference type="AlphaFoldDB" id="A0A2A4HS21"/>
<evidence type="ECO:0000313" key="3">
    <source>
        <dbReference type="Proteomes" id="UP000218677"/>
    </source>
</evidence>
<dbReference type="Pfam" id="PF01476">
    <property type="entry name" value="LysM"/>
    <property type="match status" value="1"/>
</dbReference>
<dbReference type="InterPro" id="IPR018392">
    <property type="entry name" value="LysM"/>
</dbReference>
<dbReference type="Proteomes" id="UP000218677">
    <property type="component" value="Unassembled WGS sequence"/>
</dbReference>
<dbReference type="OrthoDB" id="9765158at2"/>
<evidence type="ECO:0000259" key="1">
    <source>
        <dbReference type="PROSITE" id="PS51782"/>
    </source>
</evidence>
<reference evidence="3" key="1">
    <citation type="submission" date="2017-09" db="EMBL/GenBank/DDBJ databases">
        <authorList>
            <person name="Cho G.-S."/>
            <person name="Oguntoyinbo F.A."/>
            <person name="Cnockaert M."/>
            <person name="Kabisch J."/>
            <person name="Neve H."/>
            <person name="Bockelmann W."/>
            <person name="Wenning M."/>
            <person name="Franz C.M."/>
            <person name="Vandamme P."/>
        </authorList>
    </citation>
    <scope>NUCLEOTIDE SEQUENCE [LARGE SCALE GENOMIC DNA]</scope>
    <source>
        <strain evidence="3">MBT G8648</strain>
    </source>
</reference>
<dbReference type="RefSeq" id="WP_096650350.1">
    <property type="nucleotide sequence ID" value="NZ_NWUX01000002.1"/>
</dbReference>
<dbReference type="InterPro" id="IPR036779">
    <property type="entry name" value="LysM_dom_sf"/>
</dbReference>
<feature type="domain" description="LysM" evidence="1">
    <location>
        <begin position="39"/>
        <end position="87"/>
    </location>
</feature>
<evidence type="ECO:0000313" key="2">
    <source>
        <dbReference type="EMBL" id="PCF96881.1"/>
    </source>
</evidence>
<dbReference type="PROSITE" id="PS51782">
    <property type="entry name" value="LYSM"/>
    <property type="match status" value="1"/>
</dbReference>
<dbReference type="EMBL" id="NWUX01000002">
    <property type="protein sequence ID" value="PCF96881.1"/>
    <property type="molecule type" value="Genomic_DNA"/>
</dbReference>
<gene>
    <name evidence="2" type="ORF">CPA45_03990</name>
</gene>
<organism evidence="2 3">
    <name type="scientific">Vreelandella nigrificans</name>
    <dbReference type="NCBI Taxonomy" id="2042704"/>
    <lineage>
        <taxon>Bacteria</taxon>
        <taxon>Pseudomonadati</taxon>
        <taxon>Pseudomonadota</taxon>
        <taxon>Gammaproteobacteria</taxon>
        <taxon>Oceanospirillales</taxon>
        <taxon>Halomonadaceae</taxon>
        <taxon>Vreelandella</taxon>
    </lineage>
</organism>
<dbReference type="PANTHER" id="PTHR34700">
    <property type="entry name" value="POTASSIUM BINDING PROTEIN KBP"/>
    <property type="match status" value="1"/>
</dbReference>
<keyword evidence="3" id="KW-1185">Reference proteome</keyword>
<dbReference type="SMART" id="SM00257">
    <property type="entry name" value="LysM"/>
    <property type="match status" value="1"/>
</dbReference>
<dbReference type="SUPFAM" id="SSF54106">
    <property type="entry name" value="LysM domain"/>
    <property type="match status" value="1"/>
</dbReference>